<reference evidence="1 2" key="1">
    <citation type="submission" date="2015-03" db="EMBL/GenBank/DDBJ databases">
        <title>Complete genome sequence of Lactobacillus acetotolerans NBRC 13120.</title>
        <authorList>
            <person name="Toh H."/>
            <person name="Morita H."/>
            <person name="Fujita N."/>
        </authorList>
    </citation>
    <scope>NUCLEOTIDE SEQUENCE [LARGE SCALE GENOMIC DNA]</scope>
    <source>
        <strain evidence="1 2">NBRC 13120</strain>
    </source>
</reference>
<dbReference type="Proteomes" id="UP000035709">
    <property type="component" value="Chromosome"/>
</dbReference>
<evidence type="ECO:0000313" key="2">
    <source>
        <dbReference type="Proteomes" id="UP000035709"/>
    </source>
</evidence>
<accession>A0A0D6A178</accession>
<protein>
    <submittedName>
        <fullName evidence="1">RNA polymerase sigma factor</fullName>
    </submittedName>
</protein>
<dbReference type="PATRIC" id="fig|1600.4.peg.199"/>
<organism evidence="1 2">
    <name type="scientific">Lactobacillus acetotolerans</name>
    <dbReference type="NCBI Taxonomy" id="1600"/>
    <lineage>
        <taxon>Bacteria</taxon>
        <taxon>Bacillati</taxon>
        <taxon>Bacillota</taxon>
        <taxon>Bacilli</taxon>
        <taxon>Lactobacillales</taxon>
        <taxon>Lactobacillaceae</taxon>
        <taxon>Lactobacillus</taxon>
    </lineage>
</organism>
<gene>
    <name evidence="1" type="ORF">LBAT_0194</name>
</gene>
<dbReference type="OrthoDB" id="2248780at2"/>
<name>A0A0D6A178_9LACO</name>
<sequence>MKISQKNFLTAWENRKLVYGAMKKLHIYKDYSDYEDLLQDGFCLYAQMLEEHPDMSREEVDKLSFRKIIWNTTDRLRKIQRNDEHRCNVLECSNLAEAVHWDDLIVLKDEVNKMSKIEQIIFFEHLLFENTFSSLVIKYGINRKQLQRLKHKLLIKLQCTLKE</sequence>
<dbReference type="EMBL" id="AP014808">
    <property type="protein sequence ID" value="BAQ56583.1"/>
    <property type="molecule type" value="Genomic_DNA"/>
</dbReference>
<dbReference type="AlphaFoldDB" id="A0A0D6A178"/>
<dbReference type="RefSeq" id="WP_060459103.1">
    <property type="nucleotide sequence ID" value="NZ_AP014808.1"/>
</dbReference>
<dbReference type="STRING" id="1600.LBAT_0194"/>
<proteinExistence type="predicted"/>
<keyword evidence="2" id="KW-1185">Reference proteome</keyword>
<evidence type="ECO:0000313" key="1">
    <source>
        <dbReference type="EMBL" id="BAQ56583.1"/>
    </source>
</evidence>
<dbReference type="KEGG" id="lae:LBAT_0194"/>